<dbReference type="EMBL" id="LSRX01000040">
    <property type="protein sequence ID" value="OLQ12593.1"/>
    <property type="molecule type" value="Genomic_DNA"/>
</dbReference>
<evidence type="ECO:0000313" key="2">
    <source>
        <dbReference type="EMBL" id="OLQ12593.1"/>
    </source>
</evidence>
<dbReference type="Proteomes" id="UP000186817">
    <property type="component" value="Unassembled WGS sequence"/>
</dbReference>
<feature type="compositionally biased region" description="Basic and acidic residues" evidence="1">
    <location>
        <begin position="107"/>
        <end position="116"/>
    </location>
</feature>
<proteinExistence type="predicted"/>
<protein>
    <submittedName>
        <fullName evidence="2">Uncharacterized protein</fullName>
    </submittedName>
</protein>
<feature type="compositionally biased region" description="Basic and acidic residues" evidence="1">
    <location>
        <begin position="71"/>
        <end position="80"/>
    </location>
</feature>
<feature type="compositionally biased region" description="Basic and acidic residues" evidence="1">
    <location>
        <begin position="554"/>
        <end position="565"/>
    </location>
</feature>
<feature type="compositionally biased region" description="Basic and acidic residues" evidence="1">
    <location>
        <begin position="342"/>
        <end position="355"/>
    </location>
</feature>
<sequence>MYVCKSQQKGEATAAPQKEKKQKSQENGEATAAPQKEKKQKSQENGEATAAPQKEKKQKSQENGEATAAPQKEKKQKSQENGEATKAPQKEKKDKSQENGEATAAPQKEKKQKSQENGEATAAPQKEKKQKSQENGEATKAPQKEKKDKSQENGEATAAPQKEKKQKSQENGEATAAPQKEKKQKSQENNGDATAAPQKEKKQKSQENEGATAAPQKEKKQKSQEDGEATKVSQKEKKDKSKENGGATQDQQKEKKDKSQENGEANREREPGKKDNQARDDSKTTSIVPNRIRSKSKDPSRAAAAGHKHSPSKKNKKAKKDKKEKKQKSAKEATVTAQGTRRVTDLTDEEKERINKMTSAKEMPRPERFGMLKTFIVQQSVASIEVEAPESVKGRMYKVLKEVVEEKQRRVNEASAKKLLAKQLGEFAANLDSIGFLDVKTGRISGKKAKKALTPEQQAYKDMKGASQKLENQSKTIPTKLAEIRGLKIRNCSELVSALEEIESKVENALALSKGMLEGHKTCPDVEGWNQYMEVNLQPVIDLADHDIKDASKRIQNHKNTEKNKMKSSAQAGNEDPQGASEDDHEDDEDDEESQCADDCGDAGSHSSKSSKDLNLETTVAEKAQSRMDGGEFSHSTKEMRSMFKRMLNTAEFIQYGCKANPWIQLPGFHPSMVVFDWLHVVDLALIPDSAASCLIELTEVPLEQGGIFAGSDQNERLRAAYVDFIAECRKHKISLAKEAIDHGGNVESCQLASDSQRLQRIEAIRAAAMCAFHQFEYDSALRNSLLRKPRPFRGPFYEGQRVAYFRQKNSLDGEGSVEGYRQGTVVAVDQGQLWIRGVVGTKSVRLGPLEKI</sequence>
<feature type="compositionally biased region" description="Basic and acidic residues" evidence="1">
    <location>
        <begin position="125"/>
        <end position="134"/>
    </location>
</feature>
<dbReference type="OrthoDB" id="439757at2759"/>
<feature type="compositionally biased region" description="Polar residues" evidence="1">
    <location>
        <begin position="1"/>
        <end position="10"/>
    </location>
</feature>
<accession>A0A1Q9EZ04</accession>
<dbReference type="AlphaFoldDB" id="A0A1Q9EZ04"/>
<feature type="compositionally biased region" description="Basic and acidic residues" evidence="1">
    <location>
        <begin position="251"/>
        <end position="283"/>
    </location>
</feature>
<feature type="region of interest" description="Disordered" evidence="1">
    <location>
        <begin position="554"/>
        <end position="615"/>
    </location>
</feature>
<feature type="compositionally biased region" description="Basic and acidic residues" evidence="1">
    <location>
        <begin position="161"/>
        <end position="170"/>
    </location>
</feature>
<feature type="compositionally biased region" description="Basic and acidic residues" evidence="1">
    <location>
        <begin position="35"/>
        <end position="44"/>
    </location>
</feature>
<evidence type="ECO:0000313" key="3">
    <source>
        <dbReference type="Proteomes" id="UP000186817"/>
    </source>
</evidence>
<feature type="compositionally biased region" description="Basic and acidic residues" evidence="1">
    <location>
        <begin position="53"/>
        <end position="62"/>
    </location>
</feature>
<evidence type="ECO:0000256" key="1">
    <source>
        <dbReference type="SAM" id="MobiDB-lite"/>
    </source>
</evidence>
<feature type="compositionally biased region" description="Acidic residues" evidence="1">
    <location>
        <begin position="581"/>
        <end position="601"/>
    </location>
</feature>
<feature type="compositionally biased region" description="Basic and acidic residues" evidence="1">
    <location>
        <begin position="198"/>
        <end position="207"/>
    </location>
</feature>
<feature type="region of interest" description="Disordered" evidence="1">
    <location>
        <begin position="1"/>
        <end position="366"/>
    </location>
</feature>
<feature type="compositionally biased region" description="Basic residues" evidence="1">
    <location>
        <begin position="306"/>
        <end position="328"/>
    </location>
</feature>
<feature type="compositionally biased region" description="Basic and acidic residues" evidence="1">
    <location>
        <begin position="142"/>
        <end position="152"/>
    </location>
</feature>
<gene>
    <name evidence="2" type="ORF">AK812_SmicGene3466</name>
</gene>
<feature type="compositionally biased region" description="Basic and acidic residues" evidence="1">
    <location>
        <begin position="17"/>
        <end position="26"/>
    </location>
</feature>
<keyword evidence="3" id="KW-1185">Reference proteome</keyword>
<organism evidence="2 3">
    <name type="scientific">Symbiodinium microadriaticum</name>
    <name type="common">Dinoflagellate</name>
    <name type="synonym">Zooxanthella microadriatica</name>
    <dbReference type="NCBI Taxonomy" id="2951"/>
    <lineage>
        <taxon>Eukaryota</taxon>
        <taxon>Sar</taxon>
        <taxon>Alveolata</taxon>
        <taxon>Dinophyceae</taxon>
        <taxon>Suessiales</taxon>
        <taxon>Symbiodiniaceae</taxon>
        <taxon>Symbiodinium</taxon>
    </lineage>
</organism>
<feature type="compositionally biased region" description="Basic and acidic residues" evidence="1">
    <location>
        <begin position="88"/>
        <end position="98"/>
    </location>
</feature>
<reference evidence="2 3" key="1">
    <citation type="submission" date="2016-02" db="EMBL/GenBank/DDBJ databases">
        <title>Genome analysis of coral dinoflagellate symbionts highlights evolutionary adaptations to a symbiotic lifestyle.</title>
        <authorList>
            <person name="Aranda M."/>
            <person name="Li Y."/>
            <person name="Liew Y.J."/>
            <person name="Baumgarten S."/>
            <person name="Simakov O."/>
            <person name="Wilson M."/>
            <person name="Piel J."/>
            <person name="Ashoor H."/>
            <person name="Bougouffa S."/>
            <person name="Bajic V.B."/>
            <person name="Ryu T."/>
            <person name="Ravasi T."/>
            <person name="Bayer T."/>
            <person name="Micklem G."/>
            <person name="Kim H."/>
            <person name="Bhak J."/>
            <person name="Lajeunesse T.C."/>
            <person name="Voolstra C.R."/>
        </authorList>
    </citation>
    <scope>NUCLEOTIDE SEQUENCE [LARGE SCALE GENOMIC DNA]</scope>
    <source>
        <strain evidence="2 3">CCMP2467</strain>
    </source>
</reference>
<name>A0A1Q9EZ04_SYMMI</name>
<feature type="compositionally biased region" description="Basic and acidic residues" evidence="1">
    <location>
        <begin position="216"/>
        <end position="243"/>
    </location>
</feature>
<comment type="caution">
    <text evidence="2">The sequence shown here is derived from an EMBL/GenBank/DDBJ whole genome shotgun (WGS) entry which is preliminary data.</text>
</comment>